<feature type="domain" description="3-dehydroquinate synthase C-terminal" evidence="8">
    <location>
        <begin position="389"/>
        <end position="526"/>
    </location>
</feature>
<feature type="signal peptide" evidence="6">
    <location>
        <begin position="1"/>
        <end position="19"/>
    </location>
</feature>
<dbReference type="CDD" id="cd08199">
    <property type="entry name" value="EEVS"/>
    <property type="match status" value="1"/>
</dbReference>
<dbReference type="Proteomes" id="UP001363151">
    <property type="component" value="Unassembled WGS sequence"/>
</dbReference>
<evidence type="ECO:0000259" key="7">
    <source>
        <dbReference type="Pfam" id="PF01761"/>
    </source>
</evidence>
<keyword evidence="2" id="KW-0479">Metal-binding</keyword>
<evidence type="ECO:0000256" key="4">
    <source>
        <dbReference type="ARBA" id="ARBA00023027"/>
    </source>
</evidence>
<proteinExistence type="predicted"/>
<dbReference type="Pfam" id="PF01761">
    <property type="entry name" value="DHQ_synthase"/>
    <property type="match status" value="1"/>
</dbReference>
<dbReference type="PANTHER" id="PTHR43622:SF3">
    <property type="entry name" value="2-EPI-5-EPI-VALIOLONE SYNTHASE"/>
    <property type="match status" value="1"/>
</dbReference>
<keyword evidence="6" id="KW-0732">Signal</keyword>
<keyword evidence="5" id="KW-0456">Lyase</keyword>
<dbReference type="InterPro" id="IPR030960">
    <property type="entry name" value="DHQS/DOIS_N"/>
</dbReference>
<dbReference type="SUPFAM" id="SSF56796">
    <property type="entry name" value="Dehydroquinate synthase-like"/>
    <property type="match status" value="1"/>
</dbReference>
<sequence length="592" mass="63599">MVHATALIVFAASVGRLNALVASVGGHAAHGAARPSWARGGPLKALASREETAAPARPAADPGADEASLFEGFVGACEAAVGDKRLIDEVVASFAYSGALQFEHETTTRYDGQGAVKRGLSRLFFEGDAAGFDWSGVTTLVGEDRTVSARLTAKAESGAVAAELDVAAAFDGAGGVASLFVSPLDAPSRAWLARTVEGVQVGQDGGPKWETYDGRVRQQIWQSPDCFAPGNPFLAEKLELTTGRLVTIVDETVWGLYKEKMEAWAASVDLVLDPIIAPGNEDEKSMENMIFMLDEIARVDPLRRAEPILAVGGGVLTDTAGFACALWRRGVPWARMPTTLLGMVDASVGIKVAVNYKRKNGVGHFFSPSHTFVDTSFLPTVSYPDVISGCGEIMKAALVHDGTLFDLMEAHGARLIDKKFVDDPVADDVIKRSVDTMLECIGPDLWEESLLRPMDFGHSFSRTLETTEAFKLRHGEAVAIDCIMNTMIANDKGLLSDADTDRVLDLYAALGLPCSIEGITAETYKRAAREITVHRDGILRAPLPNGIGECAYTDEMTDDEIERAFAKLSKFIDAHPETKWDPSKSFAADRES</sequence>
<dbReference type="Gene3D" id="3.40.50.1970">
    <property type="match status" value="1"/>
</dbReference>
<dbReference type="Gene3D" id="1.20.1090.10">
    <property type="entry name" value="Dehydroquinate synthase-like - alpha domain"/>
    <property type="match status" value="1"/>
</dbReference>
<accession>A0ABR1FPR7</accession>
<gene>
    <name evidence="9" type="ORF">SO694_00068050</name>
</gene>
<dbReference type="EMBL" id="JBBJCI010000293">
    <property type="protein sequence ID" value="KAK7235253.1"/>
    <property type="molecule type" value="Genomic_DNA"/>
</dbReference>
<dbReference type="PANTHER" id="PTHR43622">
    <property type="entry name" value="3-DEHYDROQUINATE SYNTHASE"/>
    <property type="match status" value="1"/>
</dbReference>
<reference evidence="9 10" key="1">
    <citation type="submission" date="2024-03" db="EMBL/GenBank/DDBJ databases">
        <title>Aureococcus anophagefferens CCMP1851 and Kratosvirus quantuckense: Draft genome of a second virus-susceptible host strain in the model system.</title>
        <authorList>
            <person name="Chase E."/>
            <person name="Truchon A.R."/>
            <person name="Schepens W."/>
            <person name="Wilhelm S.W."/>
        </authorList>
    </citation>
    <scope>NUCLEOTIDE SEQUENCE [LARGE SCALE GENOMIC DNA]</scope>
    <source>
        <strain evidence="9 10">CCMP1851</strain>
    </source>
</reference>
<keyword evidence="3" id="KW-0547">Nucleotide-binding</keyword>
<name>A0ABR1FPR7_AURAN</name>
<dbReference type="Pfam" id="PF24621">
    <property type="entry name" value="DHQS_C"/>
    <property type="match status" value="1"/>
</dbReference>
<evidence type="ECO:0000256" key="6">
    <source>
        <dbReference type="SAM" id="SignalP"/>
    </source>
</evidence>
<comment type="caution">
    <text evidence="9">The sequence shown here is derived from an EMBL/GenBank/DDBJ whole genome shotgun (WGS) entry which is preliminary data.</text>
</comment>
<evidence type="ECO:0000256" key="2">
    <source>
        <dbReference type="ARBA" id="ARBA00022723"/>
    </source>
</evidence>
<keyword evidence="4" id="KW-0520">NAD</keyword>
<keyword evidence="10" id="KW-1185">Reference proteome</keyword>
<dbReference type="InterPro" id="IPR035872">
    <property type="entry name" value="EEVS-like"/>
</dbReference>
<organism evidence="9 10">
    <name type="scientific">Aureococcus anophagefferens</name>
    <name type="common">Harmful bloom alga</name>
    <dbReference type="NCBI Taxonomy" id="44056"/>
    <lineage>
        <taxon>Eukaryota</taxon>
        <taxon>Sar</taxon>
        <taxon>Stramenopiles</taxon>
        <taxon>Ochrophyta</taxon>
        <taxon>Pelagophyceae</taxon>
        <taxon>Pelagomonadales</taxon>
        <taxon>Pelagomonadaceae</taxon>
        <taxon>Aureococcus</taxon>
    </lineage>
</organism>
<dbReference type="InterPro" id="IPR050071">
    <property type="entry name" value="Dehydroquinate_synthase"/>
</dbReference>
<evidence type="ECO:0000259" key="8">
    <source>
        <dbReference type="Pfam" id="PF24621"/>
    </source>
</evidence>
<feature type="domain" description="3-dehydroquinate synthase N-terminal" evidence="7">
    <location>
        <begin position="276"/>
        <end position="383"/>
    </location>
</feature>
<feature type="chain" id="PRO_5047089141" evidence="6">
    <location>
        <begin position="20"/>
        <end position="592"/>
    </location>
</feature>
<protein>
    <submittedName>
        <fullName evidence="9">NADP+ dependent shikimate 3-dehydrogenase</fullName>
    </submittedName>
</protein>
<evidence type="ECO:0000256" key="3">
    <source>
        <dbReference type="ARBA" id="ARBA00022741"/>
    </source>
</evidence>
<dbReference type="InterPro" id="IPR056179">
    <property type="entry name" value="DHQS_C"/>
</dbReference>
<evidence type="ECO:0000256" key="1">
    <source>
        <dbReference type="ARBA" id="ARBA00001911"/>
    </source>
</evidence>
<evidence type="ECO:0000313" key="9">
    <source>
        <dbReference type="EMBL" id="KAK7235253.1"/>
    </source>
</evidence>
<comment type="cofactor">
    <cofactor evidence="1">
        <name>NAD(+)</name>
        <dbReference type="ChEBI" id="CHEBI:57540"/>
    </cofactor>
</comment>
<evidence type="ECO:0000256" key="5">
    <source>
        <dbReference type="ARBA" id="ARBA00023239"/>
    </source>
</evidence>
<evidence type="ECO:0000313" key="10">
    <source>
        <dbReference type="Proteomes" id="UP001363151"/>
    </source>
</evidence>